<dbReference type="eggNOG" id="COG3127">
    <property type="taxonomic scope" value="Bacteria"/>
</dbReference>
<evidence type="ECO:0000256" key="5">
    <source>
        <dbReference type="ARBA" id="ARBA00023136"/>
    </source>
</evidence>
<dbReference type="InterPro" id="IPR003838">
    <property type="entry name" value="ABC3_permease_C"/>
</dbReference>
<keyword evidence="4" id="KW-1133">Transmembrane helix</keyword>
<organism evidence="7 8">
    <name type="scientific">Haematobacter massiliensis</name>
    <dbReference type="NCBI Taxonomy" id="195105"/>
    <lineage>
        <taxon>Bacteria</taxon>
        <taxon>Pseudomonadati</taxon>
        <taxon>Pseudomonadota</taxon>
        <taxon>Alphaproteobacteria</taxon>
        <taxon>Rhodobacterales</taxon>
        <taxon>Paracoccaceae</taxon>
        <taxon>Haematobacter</taxon>
    </lineage>
</organism>
<dbReference type="AlphaFoldDB" id="A0A086Y510"/>
<protein>
    <submittedName>
        <fullName evidence="7">Drug:proton antiporter</fullName>
    </submittedName>
</protein>
<dbReference type="GO" id="GO:0005886">
    <property type="term" value="C:plasma membrane"/>
    <property type="evidence" value="ECO:0007669"/>
    <property type="project" value="UniProtKB-SubCell"/>
</dbReference>
<evidence type="ECO:0000313" key="8">
    <source>
        <dbReference type="Proteomes" id="UP000028826"/>
    </source>
</evidence>
<reference evidence="7 8" key="1">
    <citation type="submission" date="2014-03" db="EMBL/GenBank/DDBJ databases">
        <title>Genome of Haematobacter massiliensis CCUG 47968.</title>
        <authorList>
            <person name="Wang D."/>
            <person name="Wang G."/>
        </authorList>
    </citation>
    <scope>NUCLEOTIDE SEQUENCE [LARGE SCALE GENOMIC DNA]</scope>
    <source>
        <strain evidence="7 8">CCUG 47968</strain>
    </source>
</reference>
<keyword evidence="2" id="KW-1003">Cell membrane</keyword>
<evidence type="ECO:0000313" key="7">
    <source>
        <dbReference type="EMBL" id="KFI29360.1"/>
    </source>
</evidence>
<accession>A0A086Y510</accession>
<evidence type="ECO:0000256" key="1">
    <source>
        <dbReference type="ARBA" id="ARBA00004651"/>
    </source>
</evidence>
<comment type="caution">
    <text evidence="7">The sequence shown here is derived from an EMBL/GenBank/DDBJ whole genome shotgun (WGS) entry which is preliminary data.</text>
</comment>
<dbReference type="OrthoDB" id="9775544at2"/>
<evidence type="ECO:0000259" key="6">
    <source>
        <dbReference type="Pfam" id="PF02687"/>
    </source>
</evidence>
<keyword evidence="8" id="KW-1185">Reference proteome</keyword>
<dbReference type="Pfam" id="PF02687">
    <property type="entry name" value="FtsX"/>
    <property type="match status" value="2"/>
</dbReference>
<dbReference type="InterPro" id="IPR038766">
    <property type="entry name" value="Membrane_comp_ABC_pdt"/>
</dbReference>
<evidence type="ECO:0000256" key="2">
    <source>
        <dbReference type="ARBA" id="ARBA00022475"/>
    </source>
</evidence>
<evidence type="ECO:0000256" key="4">
    <source>
        <dbReference type="ARBA" id="ARBA00022989"/>
    </source>
</evidence>
<name>A0A086Y510_9RHOB</name>
<sequence length="842" mass="87285">MSLLPPIAWTIARRELRGGLSGFRVFLLCLILGVAAIAALATVRSAITDALADQGRALLGGDAQIEFTYRTARPEERKWMEDHATRLSEVLDFRSMARSGEDIALTQVKAVDAAWPMAGELEVEPPMPVADVFAPRDGLPGAAMDGILADRLGLALGDTFTVGDVTFRLSARIVREPDNTSGGFALAPRTLVRSETVRETPLLAPGSVFDAEYRLLLPEGADLPALETAAKTRFEGAGIRWQDSRRAAPGVERHVSRIGSFLILLGLAGLAVGGVGIAAATRAWIARKTGTIATLKALGATGREIRAAFLLQLALIGGLGIAGGLVLGSLLPLAAAPFVRGLLPVEIALTPSPRAMAEAATYGALIATIAVLLPLGRMAAVRPALLYRDTGPARRSLPGMATLGLLALLLLALIGAAVGFSGEPRLTLATLAGIAVALGLLWLVALALRWLARGLARARIVRGRPMLRAALAQIGGPGSDAGAVVLSLGLGLSVLAAVGQVEANLRNAISADLPRIAPAFFLVDIQPDQIDPLEARLTGLPAVERLQTAPMLRGVITQINGRDARSVAGDHWVLRGDRGVSYASTPPEGTRLVAGEWWPADYSGPPQASLAATEAAELGLGLGDRITVNILGRDIEATITSLRDVDYRRDGIGFFLILNAAALTGAPHTNIATVYAAPEAEAGVLRAIAGDWPNVTAIPVGEALARIGEALTLVARAIVLAAGVTLLTGAVVLIGAAASGERARAKEAALLKVLGATRGRILWSFALRALLTGGAAGLVALGFGLLAGWLVMDLVMEESYRPAIVPALAVVLGGALATLAASLAFAIRPLAARPAGILRAEE</sequence>
<keyword evidence="3" id="KW-0812">Transmembrane</keyword>
<dbReference type="Proteomes" id="UP000028826">
    <property type="component" value="Unassembled WGS sequence"/>
</dbReference>
<comment type="subcellular location">
    <subcellularLocation>
        <location evidence="1">Cell membrane</location>
        <topology evidence="1">Multi-pass membrane protein</topology>
    </subcellularLocation>
</comment>
<dbReference type="RefSeq" id="WP_035710947.1">
    <property type="nucleotide sequence ID" value="NZ_CP035512.1"/>
</dbReference>
<dbReference type="STRING" id="195105.CN97_17000"/>
<gene>
    <name evidence="7" type="ORF">CN97_17000</name>
</gene>
<dbReference type="EMBL" id="JGYG01000006">
    <property type="protein sequence ID" value="KFI29360.1"/>
    <property type="molecule type" value="Genomic_DNA"/>
</dbReference>
<feature type="domain" description="ABC3 transporter permease C-terminal" evidence="6">
    <location>
        <begin position="720"/>
        <end position="828"/>
    </location>
</feature>
<dbReference type="PANTHER" id="PTHR30287:SF1">
    <property type="entry name" value="INNER MEMBRANE PROTEIN"/>
    <property type="match status" value="1"/>
</dbReference>
<dbReference type="PANTHER" id="PTHR30287">
    <property type="entry name" value="MEMBRANE COMPONENT OF PREDICTED ABC SUPERFAMILY METABOLITE UPTAKE TRANSPORTER"/>
    <property type="match status" value="1"/>
</dbReference>
<proteinExistence type="predicted"/>
<feature type="domain" description="ABC3 transporter permease C-terminal" evidence="6">
    <location>
        <begin position="264"/>
        <end position="379"/>
    </location>
</feature>
<keyword evidence="5" id="KW-0472">Membrane</keyword>
<evidence type="ECO:0000256" key="3">
    <source>
        <dbReference type="ARBA" id="ARBA00022692"/>
    </source>
</evidence>